<feature type="transmembrane region" description="Helical" evidence="4">
    <location>
        <begin position="87"/>
        <end position="113"/>
    </location>
</feature>
<keyword evidence="3 4" id="KW-0472">Membrane</keyword>
<comment type="similarity">
    <text evidence="4">Belongs to the AIM11 family.</text>
</comment>
<evidence type="ECO:0000256" key="1">
    <source>
        <dbReference type="ARBA" id="ARBA00022692"/>
    </source>
</evidence>
<dbReference type="GO" id="GO:0005739">
    <property type="term" value="C:mitochondrion"/>
    <property type="evidence" value="ECO:0007669"/>
    <property type="project" value="TreeGrafter"/>
</dbReference>
<keyword evidence="6" id="KW-1185">Reference proteome</keyword>
<evidence type="ECO:0000313" key="5">
    <source>
        <dbReference type="EMBL" id="KAK5779455.1"/>
    </source>
</evidence>
<dbReference type="InterPro" id="IPR038814">
    <property type="entry name" value="AIM11"/>
</dbReference>
<keyword evidence="2 4" id="KW-1133">Transmembrane helix</keyword>
<sequence>MDSLYKKKRKQQMLRFFGATTLTLISCRFMMKFLTPRVESPLVNNLVKKQYKPNYFQFNHKIPNELISKYGNNNIKNKSQYKNEPRMISVVMGTIGITSGLLLMSVTGTLWTLNVSTLNEWRQLCKI</sequence>
<evidence type="ECO:0000313" key="6">
    <source>
        <dbReference type="Proteomes" id="UP001306508"/>
    </source>
</evidence>
<dbReference type="GO" id="GO:0016020">
    <property type="term" value="C:membrane"/>
    <property type="evidence" value="ECO:0007669"/>
    <property type="project" value="UniProtKB-SubCell"/>
</dbReference>
<dbReference type="PANTHER" id="PTHR39136">
    <property type="entry name" value="ALTERED INHERITANCE OF MITOCHONDRIA PROTEIN 11"/>
    <property type="match status" value="1"/>
</dbReference>
<evidence type="ECO:0000256" key="2">
    <source>
        <dbReference type="ARBA" id="ARBA00022989"/>
    </source>
</evidence>
<organism evidence="5 6">
    <name type="scientific">Arxiozyma heterogenica</name>
    <dbReference type="NCBI Taxonomy" id="278026"/>
    <lineage>
        <taxon>Eukaryota</taxon>
        <taxon>Fungi</taxon>
        <taxon>Dikarya</taxon>
        <taxon>Ascomycota</taxon>
        <taxon>Saccharomycotina</taxon>
        <taxon>Saccharomycetes</taxon>
        <taxon>Saccharomycetales</taxon>
        <taxon>Saccharomycetaceae</taxon>
        <taxon>Arxiozyma</taxon>
    </lineage>
</organism>
<dbReference type="PANTHER" id="PTHR39136:SF1">
    <property type="entry name" value="ALTERED INHERITANCE OF MITOCHONDRIA PROTEIN 11"/>
    <property type="match status" value="1"/>
</dbReference>
<dbReference type="PROSITE" id="PS51257">
    <property type="entry name" value="PROKAR_LIPOPROTEIN"/>
    <property type="match status" value="1"/>
</dbReference>
<evidence type="ECO:0000256" key="3">
    <source>
        <dbReference type="ARBA" id="ARBA00023136"/>
    </source>
</evidence>
<reference evidence="6" key="1">
    <citation type="submission" date="2023-07" db="EMBL/GenBank/DDBJ databases">
        <title>A draft genome of Kazachstania heterogenica Y-27499.</title>
        <authorList>
            <person name="Donic C."/>
            <person name="Kralova J.S."/>
            <person name="Fidel L."/>
            <person name="Ben-Dor S."/>
            <person name="Jung S."/>
        </authorList>
    </citation>
    <scope>NUCLEOTIDE SEQUENCE [LARGE SCALE GENOMIC DNA]</scope>
    <source>
        <strain evidence="6">Y27499</strain>
    </source>
</reference>
<dbReference type="EMBL" id="JAWIZZ010000047">
    <property type="protein sequence ID" value="KAK5779455.1"/>
    <property type="molecule type" value="Genomic_DNA"/>
</dbReference>
<accession>A0AAN7WL99</accession>
<comment type="caution">
    <text evidence="5">The sequence shown here is derived from an EMBL/GenBank/DDBJ whole genome shotgun (WGS) entry which is preliminary data.</text>
</comment>
<proteinExistence type="inferred from homology"/>
<evidence type="ECO:0000256" key="4">
    <source>
        <dbReference type="RuleBase" id="RU367098"/>
    </source>
</evidence>
<dbReference type="Proteomes" id="UP001306508">
    <property type="component" value="Unassembled WGS sequence"/>
</dbReference>
<gene>
    <name evidence="4" type="primary">AIM11</name>
    <name evidence="5" type="ORF">RI543_003346</name>
</gene>
<comment type="subcellular location">
    <subcellularLocation>
        <location evidence="4">Membrane</location>
        <topology evidence="4">Multi-pass membrane protein</topology>
    </subcellularLocation>
</comment>
<keyword evidence="1 4" id="KW-0812">Transmembrane</keyword>
<name>A0AAN7WL99_9SACH</name>
<protein>
    <recommendedName>
        <fullName evidence="4">Altered inheritance of mitochondria protein 11</fullName>
    </recommendedName>
</protein>
<dbReference type="AlphaFoldDB" id="A0AAN7WL99"/>